<dbReference type="OrthoDB" id="3665265at2"/>
<dbReference type="AlphaFoldDB" id="A0A2V4AYS6"/>
<reference evidence="5 6" key="1">
    <citation type="submission" date="2016-07" db="EMBL/GenBank/DDBJ databases">
        <title>Draft genome sequence of Prauserella muralis DSM 45305, isolated from a mould-covered wall in an indoor environment.</title>
        <authorList>
            <person name="Ruckert C."/>
            <person name="Albersmeier A."/>
            <person name="Jiang C.-L."/>
            <person name="Jiang Y."/>
            <person name="Kalinowski J."/>
            <person name="Schneider O."/>
            <person name="Winkler A."/>
            <person name="Zotchev S.B."/>
        </authorList>
    </citation>
    <scope>NUCLEOTIDE SEQUENCE [LARGE SCALE GENOMIC DNA]</scope>
    <source>
        <strain evidence="5 6">DSM 45305</strain>
    </source>
</reference>
<sequence length="247" mass="26738">MKGDRAVLPVTALAAVVARQGLGELHIAVQPEPVWIPPGDRPDAESAVDTALAEAGLLEGRGRVDADFLDWLPLLTNATIEYYGWLSQNDTTWSVLAAGRGLQGVLAVRSGDWVTLLPANHNRLAETLAAHLPELYPGGGSHWSVRVIDLEEAGRHPANERSLPPDVREIVKVVQRPVTGAGELYVAERDHLGRYTRLREPLHYVDTDWGRYLNYTNGSGAEAEVHIAPGSASAIATELDKLRATLG</sequence>
<comment type="caution">
    <text evidence="5">The sequence shown here is derived from an EMBL/GenBank/DDBJ whole genome shotgun (WGS) entry which is preliminary data.</text>
</comment>
<evidence type="ECO:0000256" key="4">
    <source>
        <dbReference type="ARBA" id="ARBA00023186"/>
    </source>
</evidence>
<evidence type="ECO:0000313" key="5">
    <source>
        <dbReference type="EMBL" id="PXY21070.1"/>
    </source>
</evidence>
<comment type="subcellular location">
    <subcellularLocation>
        <location evidence="1">Cytoplasm</location>
    </subcellularLocation>
</comment>
<dbReference type="RefSeq" id="WP_112284312.1">
    <property type="nucleotide sequence ID" value="NZ_MASW01000006.1"/>
</dbReference>
<keyword evidence="3" id="KW-0963">Cytoplasm</keyword>
<evidence type="ECO:0000256" key="3">
    <source>
        <dbReference type="ARBA" id="ARBA00022490"/>
    </source>
</evidence>
<name>A0A2V4AYS6_9PSEU</name>
<accession>A0A2V4AYS6</accession>
<evidence type="ECO:0000256" key="1">
    <source>
        <dbReference type="ARBA" id="ARBA00004496"/>
    </source>
</evidence>
<evidence type="ECO:0000313" key="6">
    <source>
        <dbReference type="Proteomes" id="UP000249915"/>
    </source>
</evidence>
<proteinExistence type="inferred from homology"/>
<protein>
    <submittedName>
        <fullName evidence="5">Uncharacterized protein</fullName>
    </submittedName>
</protein>
<organism evidence="5 6">
    <name type="scientific">Prauserella muralis</name>
    <dbReference type="NCBI Taxonomy" id="588067"/>
    <lineage>
        <taxon>Bacteria</taxon>
        <taxon>Bacillati</taxon>
        <taxon>Actinomycetota</taxon>
        <taxon>Actinomycetes</taxon>
        <taxon>Pseudonocardiales</taxon>
        <taxon>Pseudonocardiaceae</taxon>
        <taxon>Prauserella</taxon>
    </lineage>
</organism>
<dbReference type="Pfam" id="PF14011">
    <property type="entry name" value="ESX-1_EspG"/>
    <property type="match status" value="1"/>
</dbReference>
<keyword evidence="4" id="KW-0143">Chaperone</keyword>
<dbReference type="Proteomes" id="UP000249915">
    <property type="component" value="Unassembled WGS sequence"/>
</dbReference>
<keyword evidence="6" id="KW-1185">Reference proteome</keyword>
<gene>
    <name evidence="5" type="ORF">BAY60_26735</name>
</gene>
<dbReference type="InterPro" id="IPR025734">
    <property type="entry name" value="EspG"/>
</dbReference>
<comment type="similarity">
    <text evidence="2">Belongs to the EspG family.</text>
</comment>
<dbReference type="EMBL" id="MASW01000006">
    <property type="protein sequence ID" value="PXY21070.1"/>
    <property type="molecule type" value="Genomic_DNA"/>
</dbReference>
<evidence type="ECO:0000256" key="2">
    <source>
        <dbReference type="ARBA" id="ARBA00006411"/>
    </source>
</evidence>